<organism evidence="2 3">
    <name type="scientific">Microbulbifer variabilis</name>
    <dbReference type="NCBI Taxonomy" id="266805"/>
    <lineage>
        <taxon>Bacteria</taxon>
        <taxon>Pseudomonadati</taxon>
        <taxon>Pseudomonadota</taxon>
        <taxon>Gammaproteobacteria</taxon>
        <taxon>Cellvibrionales</taxon>
        <taxon>Microbulbiferaceae</taxon>
        <taxon>Microbulbifer</taxon>
    </lineage>
</organism>
<name>A0ABY4VCW7_9GAMM</name>
<dbReference type="RefSeq" id="WP_252084427.1">
    <property type="nucleotide sequence ID" value="NZ_CP092418.1"/>
</dbReference>
<dbReference type="Proteomes" id="UP001055658">
    <property type="component" value="Chromosome"/>
</dbReference>
<protein>
    <submittedName>
        <fullName evidence="2">Uncharacterized protein</fullName>
    </submittedName>
</protein>
<dbReference type="EMBL" id="CP092418">
    <property type="protein sequence ID" value="USD22064.1"/>
    <property type="molecule type" value="Genomic_DNA"/>
</dbReference>
<keyword evidence="1" id="KW-0472">Membrane</keyword>
<proteinExistence type="predicted"/>
<reference evidence="2" key="1">
    <citation type="submission" date="2022-02" db="EMBL/GenBank/DDBJ databases">
        <title>Coral-associated bacteria.</title>
        <authorList>
            <person name="Tang K."/>
            <person name="Wang X."/>
        </authorList>
    </citation>
    <scope>NUCLEOTIDE SEQUENCE</scope>
    <source>
        <strain evidence="2">SCSIO 43006</strain>
    </source>
</reference>
<gene>
    <name evidence="2" type="ORF">MJO52_02700</name>
</gene>
<accession>A0ABY4VCW7</accession>
<evidence type="ECO:0000313" key="2">
    <source>
        <dbReference type="EMBL" id="USD22064.1"/>
    </source>
</evidence>
<sequence length="200" mass="22174">MNFLNKERLNLIIALCAILISIASFYATYLQAKAANKQVRVMTMPVVKFDQGNFDGATQKPTIIFSFHNAGSGPAILKSLEFTYHDKTYSDLEAFLTSCCHKEEKNLYQTIHNLENKGESTLAARSGLNTVILEQAIIASHLSLKFLTLQRTAANEPLWTKLNALRNDIEVKACFCSPLGDCYESKGVQISSEVKSCPTS</sequence>
<feature type="transmembrane region" description="Helical" evidence="1">
    <location>
        <begin position="12"/>
        <end position="32"/>
    </location>
</feature>
<evidence type="ECO:0000256" key="1">
    <source>
        <dbReference type="SAM" id="Phobius"/>
    </source>
</evidence>
<keyword evidence="3" id="KW-1185">Reference proteome</keyword>
<keyword evidence="1" id="KW-0812">Transmembrane</keyword>
<evidence type="ECO:0000313" key="3">
    <source>
        <dbReference type="Proteomes" id="UP001055658"/>
    </source>
</evidence>
<keyword evidence="1" id="KW-1133">Transmembrane helix</keyword>